<dbReference type="Gene3D" id="3.30.565.10">
    <property type="entry name" value="Histidine kinase-like ATPase, C-terminal domain"/>
    <property type="match status" value="1"/>
</dbReference>
<feature type="transmembrane region" description="Helical" evidence="10">
    <location>
        <begin position="131"/>
        <end position="153"/>
    </location>
</feature>
<feature type="transmembrane region" description="Helical" evidence="10">
    <location>
        <begin position="12"/>
        <end position="36"/>
    </location>
</feature>
<evidence type="ECO:0000256" key="4">
    <source>
        <dbReference type="ARBA" id="ARBA00022553"/>
    </source>
</evidence>
<dbReference type="SMART" id="SM00388">
    <property type="entry name" value="HisKA"/>
    <property type="match status" value="1"/>
</dbReference>
<dbReference type="InterPro" id="IPR036097">
    <property type="entry name" value="HisK_dim/P_sf"/>
</dbReference>
<dbReference type="Gene3D" id="1.10.287.130">
    <property type="match status" value="1"/>
</dbReference>
<keyword evidence="9" id="KW-0902">Two-component regulatory system</keyword>
<keyword evidence="6 10" id="KW-0812">Transmembrane</keyword>
<name>A0ABQ6LZ13_9GAMM</name>
<gene>
    <name evidence="13" type="ORF">MNKW57_16380</name>
</gene>
<evidence type="ECO:0000256" key="5">
    <source>
        <dbReference type="ARBA" id="ARBA00022679"/>
    </source>
</evidence>
<dbReference type="PROSITE" id="PS50885">
    <property type="entry name" value="HAMP"/>
    <property type="match status" value="1"/>
</dbReference>
<sequence>MIFNRIRTRVVAYFIATAVCISLLFGLLGLLFSYYVEDAMFNQLLVDERERIEQQLERGETPVPTLAYVQYYPDIRLLPGEVLTVLDEEPNRVEFSGADGKHYHLKHLDQGVILAEVSDYLVVRKIKGGMAYIQLIILAVIVLIVALVAWFMAKRLIRPIDQLHAVLTDVEGQELPVGFSSQFGNDEIGMFAKELDSALSRVQAFIKREQDFTRDVSHELRTPVAISQGAVSLLKDTRLDREQQELADRLELAQEQMQQCIDGLLALAREEGFREENVRILPLLESAIVEHHQLLETRVDDETVKKDVELDLDVAPDVEFWCDVQAMRIILGNLIANAFAHTDSGTIRIVAGPDTLTISNTGTPIDPELLPDIFQSGIKGKQSSGYGIGLSLVQRLCERLGIDISIESDESRIAVVLNWAPGLMPR</sequence>
<dbReference type="PANTHER" id="PTHR45436:SF5">
    <property type="entry name" value="SENSOR HISTIDINE KINASE TRCS"/>
    <property type="match status" value="1"/>
</dbReference>
<evidence type="ECO:0000259" key="12">
    <source>
        <dbReference type="PROSITE" id="PS50885"/>
    </source>
</evidence>
<evidence type="ECO:0000256" key="8">
    <source>
        <dbReference type="ARBA" id="ARBA00022989"/>
    </source>
</evidence>
<comment type="subcellular location">
    <subcellularLocation>
        <location evidence="2">Membrane</location>
    </subcellularLocation>
</comment>
<dbReference type="EMBL" id="BSYJ01000003">
    <property type="protein sequence ID" value="GMG87317.1"/>
    <property type="molecule type" value="Genomic_DNA"/>
</dbReference>
<protein>
    <recommendedName>
        <fullName evidence="3">histidine kinase</fullName>
        <ecNumber evidence="3">2.7.13.3</ecNumber>
    </recommendedName>
</protein>
<dbReference type="InterPro" id="IPR050428">
    <property type="entry name" value="TCS_sensor_his_kinase"/>
</dbReference>
<dbReference type="Proteomes" id="UP001224392">
    <property type="component" value="Unassembled WGS sequence"/>
</dbReference>
<dbReference type="PROSITE" id="PS50109">
    <property type="entry name" value="HIS_KIN"/>
    <property type="match status" value="1"/>
</dbReference>
<dbReference type="SUPFAM" id="SSF47384">
    <property type="entry name" value="Homodimeric domain of signal transducing histidine kinase"/>
    <property type="match status" value="1"/>
</dbReference>
<dbReference type="InterPro" id="IPR003594">
    <property type="entry name" value="HATPase_dom"/>
</dbReference>
<keyword evidence="10" id="KW-0472">Membrane</keyword>
<reference evidence="13 14" key="1">
    <citation type="submission" date="2023-04" db="EMBL/GenBank/DDBJ databases">
        <title>Marinobulbifer ophiurae gen. nov., sp. Nov., isolate from tissue of brittle star Ophioplocus japonicus.</title>
        <authorList>
            <person name="Kawano K."/>
            <person name="Sawayama S."/>
            <person name="Nakagawa S."/>
        </authorList>
    </citation>
    <scope>NUCLEOTIDE SEQUENCE [LARGE SCALE GENOMIC DNA]</scope>
    <source>
        <strain evidence="13 14">NKW57</strain>
    </source>
</reference>
<dbReference type="RefSeq" id="WP_285763949.1">
    <property type="nucleotide sequence ID" value="NZ_BSYJ01000003.1"/>
</dbReference>
<accession>A0ABQ6LZ13</accession>
<dbReference type="SMART" id="SM00387">
    <property type="entry name" value="HATPase_c"/>
    <property type="match status" value="1"/>
</dbReference>
<keyword evidence="5" id="KW-0808">Transferase</keyword>
<dbReference type="SUPFAM" id="SSF55874">
    <property type="entry name" value="ATPase domain of HSP90 chaperone/DNA topoisomerase II/histidine kinase"/>
    <property type="match status" value="1"/>
</dbReference>
<evidence type="ECO:0000256" key="2">
    <source>
        <dbReference type="ARBA" id="ARBA00004370"/>
    </source>
</evidence>
<evidence type="ECO:0000256" key="3">
    <source>
        <dbReference type="ARBA" id="ARBA00012438"/>
    </source>
</evidence>
<comment type="caution">
    <text evidence="13">The sequence shown here is derived from an EMBL/GenBank/DDBJ whole genome shotgun (WGS) entry which is preliminary data.</text>
</comment>
<dbReference type="Gene3D" id="6.10.340.10">
    <property type="match status" value="1"/>
</dbReference>
<feature type="domain" description="HAMP" evidence="12">
    <location>
        <begin position="154"/>
        <end position="207"/>
    </location>
</feature>
<evidence type="ECO:0000256" key="6">
    <source>
        <dbReference type="ARBA" id="ARBA00022692"/>
    </source>
</evidence>
<dbReference type="Pfam" id="PF00512">
    <property type="entry name" value="HisKA"/>
    <property type="match status" value="1"/>
</dbReference>
<evidence type="ECO:0000313" key="13">
    <source>
        <dbReference type="EMBL" id="GMG87317.1"/>
    </source>
</evidence>
<dbReference type="Pfam" id="PF02518">
    <property type="entry name" value="HATPase_c"/>
    <property type="match status" value="1"/>
</dbReference>
<proteinExistence type="predicted"/>
<dbReference type="EC" id="2.7.13.3" evidence="3"/>
<keyword evidence="4" id="KW-0597">Phosphoprotein</keyword>
<evidence type="ECO:0000256" key="9">
    <source>
        <dbReference type="ARBA" id="ARBA00023012"/>
    </source>
</evidence>
<evidence type="ECO:0000256" key="10">
    <source>
        <dbReference type="SAM" id="Phobius"/>
    </source>
</evidence>
<comment type="catalytic activity">
    <reaction evidence="1">
        <text>ATP + protein L-histidine = ADP + protein N-phospho-L-histidine.</text>
        <dbReference type="EC" id="2.7.13.3"/>
    </reaction>
</comment>
<dbReference type="InterPro" id="IPR003661">
    <property type="entry name" value="HisK_dim/P_dom"/>
</dbReference>
<organism evidence="13 14">
    <name type="scientific">Biformimicrobium ophioploci</name>
    <dbReference type="NCBI Taxonomy" id="3036711"/>
    <lineage>
        <taxon>Bacteria</taxon>
        <taxon>Pseudomonadati</taxon>
        <taxon>Pseudomonadota</taxon>
        <taxon>Gammaproteobacteria</taxon>
        <taxon>Cellvibrionales</taxon>
        <taxon>Microbulbiferaceae</taxon>
        <taxon>Biformimicrobium</taxon>
    </lineage>
</organism>
<keyword evidence="8 10" id="KW-1133">Transmembrane helix</keyword>
<evidence type="ECO:0000256" key="7">
    <source>
        <dbReference type="ARBA" id="ARBA00022777"/>
    </source>
</evidence>
<keyword evidence="14" id="KW-1185">Reference proteome</keyword>
<feature type="domain" description="Histidine kinase" evidence="11">
    <location>
        <begin position="215"/>
        <end position="424"/>
    </location>
</feature>
<evidence type="ECO:0000259" key="11">
    <source>
        <dbReference type="PROSITE" id="PS50109"/>
    </source>
</evidence>
<keyword evidence="7 13" id="KW-0418">Kinase</keyword>
<evidence type="ECO:0000256" key="1">
    <source>
        <dbReference type="ARBA" id="ARBA00000085"/>
    </source>
</evidence>
<dbReference type="PANTHER" id="PTHR45436">
    <property type="entry name" value="SENSOR HISTIDINE KINASE YKOH"/>
    <property type="match status" value="1"/>
</dbReference>
<dbReference type="InterPro" id="IPR005467">
    <property type="entry name" value="His_kinase_dom"/>
</dbReference>
<evidence type="ECO:0000313" key="14">
    <source>
        <dbReference type="Proteomes" id="UP001224392"/>
    </source>
</evidence>
<dbReference type="InterPro" id="IPR003660">
    <property type="entry name" value="HAMP_dom"/>
</dbReference>
<dbReference type="InterPro" id="IPR036890">
    <property type="entry name" value="HATPase_C_sf"/>
</dbReference>
<dbReference type="GO" id="GO:0016301">
    <property type="term" value="F:kinase activity"/>
    <property type="evidence" value="ECO:0007669"/>
    <property type="project" value="UniProtKB-KW"/>
</dbReference>
<dbReference type="CDD" id="cd00082">
    <property type="entry name" value="HisKA"/>
    <property type="match status" value="1"/>
</dbReference>